<dbReference type="InParanoid" id="A0A0G4ERH0"/>
<feature type="transmembrane region" description="Helical" evidence="2">
    <location>
        <begin position="157"/>
        <end position="177"/>
    </location>
</feature>
<name>A0A0G4ERH0_VITBC</name>
<feature type="transmembrane region" description="Helical" evidence="2">
    <location>
        <begin position="79"/>
        <end position="96"/>
    </location>
</feature>
<feature type="transmembrane region" description="Helical" evidence="2">
    <location>
        <begin position="102"/>
        <end position="125"/>
    </location>
</feature>
<evidence type="ECO:0000313" key="4">
    <source>
        <dbReference type="Proteomes" id="UP000041254"/>
    </source>
</evidence>
<reference evidence="3 4" key="1">
    <citation type="submission" date="2014-11" db="EMBL/GenBank/DDBJ databases">
        <authorList>
            <person name="Zhu J."/>
            <person name="Qi W."/>
            <person name="Song R."/>
        </authorList>
    </citation>
    <scope>NUCLEOTIDE SEQUENCE [LARGE SCALE GENOMIC DNA]</scope>
</reference>
<dbReference type="AlphaFoldDB" id="A0A0G4ERH0"/>
<organism evidence="3 4">
    <name type="scientific">Vitrella brassicaformis (strain CCMP3155)</name>
    <dbReference type="NCBI Taxonomy" id="1169540"/>
    <lineage>
        <taxon>Eukaryota</taxon>
        <taxon>Sar</taxon>
        <taxon>Alveolata</taxon>
        <taxon>Colpodellida</taxon>
        <taxon>Vitrellaceae</taxon>
        <taxon>Vitrella</taxon>
    </lineage>
</organism>
<sequence length="875" mass="98996">MSEDLDGSVTGRKDNECGGGCCCSRLLSECIGQGSWRAIGCESVWRWFPTLKYRFADPEMERKYLLSAHEDFCDCFKSIGILVALIHLVWFALRLISKFDTFLIMVTRSTIFISFSLMAVLHLLLGKRLKTLYVTRLARNKATSVQERTLQYNRIEWNLTFALFFLLAGAAAFQGRWTYKEDEGFVWAMGPMRFQRYQFAPFAQTYLLFAIWLIIKCHSFETSCLILLHFVVGMGLCYWEMGFNPHMGWAFAVLCILFAVGSRQMELVSRSALFQKEQALREKEQKSRLLEGFASMIGVAAWEWDTTKRPDTCYQTKIIEVLTGRPAVYKPPPETSSTAPTTPKPASETSKGTSGSARSRWLCLSHWWPRLRKWRLMRPNKRRSPSSFLNLFKAAARTPTKEQCMPPRSSTPQLSTDAATTRDDSSLPVVCVEGQQPSSPRHSRHSDMVGIIPLRPMSEAADVNMHVPSETTTEDGCFYSCSGMIERDQNQTGYMLPAAVHQHQRRILPPSVRIFRERVAEEPCQLLVQIDREDSREGEEGFFSGFWTQFVVGSEGKTKINDAIRKCADEGRAFEVELMYERSDGKCRWFRCAGRKESDTSPIVYGFIQDVTDRRCVESRDRQLLSRYMKTTDTLLEATALIDIQEEVLIESSSLLNLWQQRVLEGVPLAQLFDRDTLRRLKAVKAEDQEPLQANVRLLRQPDRQAAECHIFAWAEDDDPALVFVGFRDFLFYGPPFEPISSGVPQPNSTPPGMPGHSDTRTLPPTEWSTEEEADAPEVVCQEEMGETDEPSLPPLAPTRLPSPMSDGYWGRERRIVVSNDSGNAGGDCMHPHEDATISVSVPELHGGAWWGEYGHGHGHGPPDVLPPSYSDGGV</sequence>
<accession>A0A0G4ERH0</accession>
<evidence type="ECO:0000313" key="3">
    <source>
        <dbReference type="EMBL" id="CEM00629.1"/>
    </source>
</evidence>
<dbReference type="InterPro" id="IPR035965">
    <property type="entry name" value="PAS-like_dom_sf"/>
</dbReference>
<dbReference type="Proteomes" id="UP000041254">
    <property type="component" value="Unassembled WGS sequence"/>
</dbReference>
<dbReference type="Gene3D" id="3.30.450.20">
    <property type="entry name" value="PAS domain"/>
    <property type="match status" value="1"/>
</dbReference>
<gene>
    <name evidence="3" type="ORF">Vbra_12898</name>
</gene>
<evidence type="ECO:0000256" key="1">
    <source>
        <dbReference type="SAM" id="MobiDB-lite"/>
    </source>
</evidence>
<dbReference type="PhylomeDB" id="A0A0G4ERH0"/>
<keyword evidence="2" id="KW-0472">Membrane</keyword>
<dbReference type="EMBL" id="CDMY01000295">
    <property type="protein sequence ID" value="CEM00629.1"/>
    <property type="molecule type" value="Genomic_DNA"/>
</dbReference>
<dbReference type="SUPFAM" id="SSF55785">
    <property type="entry name" value="PYP-like sensor domain (PAS domain)"/>
    <property type="match status" value="1"/>
</dbReference>
<feature type="region of interest" description="Disordered" evidence="1">
    <location>
        <begin position="399"/>
        <end position="424"/>
    </location>
</feature>
<feature type="transmembrane region" description="Helical" evidence="2">
    <location>
        <begin position="197"/>
        <end position="215"/>
    </location>
</feature>
<keyword evidence="2" id="KW-0812">Transmembrane</keyword>
<keyword evidence="2" id="KW-1133">Transmembrane helix</keyword>
<dbReference type="VEuPathDB" id="CryptoDB:Vbra_12898"/>
<proteinExistence type="predicted"/>
<feature type="region of interest" description="Disordered" evidence="1">
    <location>
        <begin position="327"/>
        <end position="357"/>
    </location>
</feature>
<keyword evidence="4" id="KW-1185">Reference proteome</keyword>
<feature type="compositionally biased region" description="Low complexity" evidence="1">
    <location>
        <begin position="335"/>
        <end position="350"/>
    </location>
</feature>
<feature type="region of interest" description="Disordered" evidence="1">
    <location>
        <begin position="742"/>
        <end position="775"/>
    </location>
</feature>
<feature type="compositionally biased region" description="Polar residues" evidence="1">
    <location>
        <begin position="408"/>
        <end position="419"/>
    </location>
</feature>
<protein>
    <recommendedName>
        <fullName evidence="5">PAS domain-containing protein</fullName>
    </recommendedName>
</protein>
<evidence type="ECO:0008006" key="5">
    <source>
        <dbReference type="Google" id="ProtNLM"/>
    </source>
</evidence>
<evidence type="ECO:0000256" key="2">
    <source>
        <dbReference type="SAM" id="Phobius"/>
    </source>
</evidence>
<feature type="transmembrane region" description="Helical" evidence="2">
    <location>
        <begin position="222"/>
        <end position="241"/>
    </location>
</feature>